<evidence type="ECO:0000313" key="2">
    <source>
        <dbReference type="EMBL" id="TKA34604.1"/>
    </source>
</evidence>
<sequence length="661" mass="70220">MSAPKLPAGWQWHPDSESGRWTFKHAGTGHRQSHFPLAGDEAYQDFNSRGNDVDSHLARFSAGGLPVSPSSSPQTGTGQDLVMATASLASMSIGTHPSLPHSNAGAAIKRKPIQIKGPASSPVPVSSPTGLRSLSTSQTPTHGGAMAGFSSSPGSGFAEIASSLDTTTQQRQPPRESQHLISPLSPTSQTPQLPSRPGQASPASPNASGPLKPGAQQYFHPHVLRQASMPVNSPATNYDSQQNPMPMLHPTQSAPEPARPSMVSAASAPQTPQTYDEQRISRPSKTSKMRKMSSGVNSWVKKHPVIATTVAISGAVVVEAAGLAVGVDAIKDAALINRGVNKFQARRKASQVTQKQPDTIPEEAQSTLQQDQDRAPALPRRPQASSGAAHATSGGVPYTALGTNSLPHNTNTDQAGQGVDFAGKIVNMVGHIATGHAHTHQAHQTFASGPQQQGVQQQDLQQQAAFQQQQWAQQQATLQQQQAYQQQLCQQQLLYQQQTYANGQNPVYLQQQYPAYQQQYSTYQQPPPQYYQQPPVYQDNSINMVDSGGVDPLTMMALSDPGLIDPTATQQVNFNVQGISVDSQQTSVDSTQNVVDPSQFGGASLPTTPDGLQDGSAYVNPPLTPPLSSTEMSGDWGNVDNGSEGNNGDGGCDDYDDGDDY</sequence>
<feature type="compositionally biased region" description="Low complexity" evidence="1">
    <location>
        <begin position="118"/>
        <end position="128"/>
    </location>
</feature>
<feature type="compositionally biased region" description="Low complexity" evidence="1">
    <location>
        <begin position="143"/>
        <end position="158"/>
    </location>
</feature>
<gene>
    <name evidence="2" type="ORF">B0A54_13748</name>
</gene>
<feature type="region of interest" description="Disordered" evidence="1">
    <location>
        <begin position="585"/>
        <end position="661"/>
    </location>
</feature>
<evidence type="ECO:0008006" key="4">
    <source>
        <dbReference type="Google" id="ProtNLM"/>
    </source>
</evidence>
<name>A0A4U0UGJ2_9PEZI</name>
<reference evidence="2 3" key="1">
    <citation type="submission" date="2017-03" db="EMBL/GenBank/DDBJ databases">
        <title>Genomes of endolithic fungi from Antarctica.</title>
        <authorList>
            <person name="Coleine C."/>
            <person name="Masonjones S."/>
            <person name="Stajich J.E."/>
        </authorList>
    </citation>
    <scope>NUCLEOTIDE SEQUENCE [LARGE SCALE GENOMIC DNA]</scope>
    <source>
        <strain evidence="2 3">CCFEE 5311</strain>
    </source>
</reference>
<evidence type="ECO:0000313" key="3">
    <source>
        <dbReference type="Proteomes" id="UP000310066"/>
    </source>
</evidence>
<organism evidence="2 3">
    <name type="scientific">Friedmanniomyces endolithicus</name>
    <dbReference type="NCBI Taxonomy" id="329885"/>
    <lineage>
        <taxon>Eukaryota</taxon>
        <taxon>Fungi</taxon>
        <taxon>Dikarya</taxon>
        <taxon>Ascomycota</taxon>
        <taxon>Pezizomycotina</taxon>
        <taxon>Dothideomycetes</taxon>
        <taxon>Dothideomycetidae</taxon>
        <taxon>Mycosphaerellales</taxon>
        <taxon>Teratosphaeriaceae</taxon>
        <taxon>Friedmanniomyces</taxon>
    </lineage>
</organism>
<feature type="region of interest" description="Disordered" evidence="1">
    <location>
        <begin position="115"/>
        <end position="216"/>
    </location>
</feature>
<feature type="compositionally biased region" description="Acidic residues" evidence="1">
    <location>
        <begin position="651"/>
        <end position="661"/>
    </location>
</feature>
<feature type="region of interest" description="Disordered" evidence="1">
    <location>
        <begin position="436"/>
        <end position="458"/>
    </location>
</feature>
<dbReference type="Proteomes" id="UP000310066">
    <property type="component" value="Unassembled WGS sequence"/>
</dbReference>
<dbReference type="STRING" id="329885.A0A4U0UGJ2"/>
<protein>
    <recommendedName>
        <fullName evidence="4">WW domain-containing protein</fullName>
    </recommendedName>
</protein>
<dbReference type="AlphaFoldDB" id="A0A4U0UGJ2"/>
<feature type="compositionally biased region" description="Low complexity" evidence="1">
    <location>
        <begin position="384"/>
        <end position="395"/>
    </location>
</feature>
<comment type="caution">
    <text evidence="2">The sequence shown here is derived from an EMBL/GenBank/DDBJ whole genome shotgun (WGS) entry which is preliminary data.</text>
</comment>
<feature type="region of interest" description="Disordered" evidence="1">
    <location>
        <begin position="1"/>
        <end position="33"/>
    </location>
</feature>
<feature type="compositionally biased region" description="Polar residues" evidence="1">
    <location>
        <begin position="267"/>
        <end position="284"/>
    </location>
</feature>
<feature type="compositionally biased region" description="Polar residues" evidence="1">
    <location>
        <begin position="184"/>
        <end position="193"/>
    </location>
</feature>
<proteinExistence type="predicted"/>
<feature type="compositionally biased region" description="Polar residues" evidence="1">
    <location>
        <begin position="163"/>
        <end position="172"/>
    </location>
</feature>
<dbReference type="OrthoDB" id="3918240at2759"/>
<feature type="compositionally biased region" description="Polar residues" evidence="1">
    <location>
        <begin position="401"/>
        <end position="415"/>
    </location>
</feature>
<feature type="region of interest" description="Disordered" evidence="1">
    <location>
        <begin position="230"/>
        <end position="295"/>
    </location>
</feature>
<dbReference type="EMBL" id="NAJP01000078">
    <property type="protein sequence ID" value="TKA34604.1"/>
    <property type="molecule type" value="Genomic_DNA"/>
</dbReference>
<evidence type="ECO:0000256" key="1">
    <source>
        <dbReference type="SAM" id="MobiDB-lite"/>
    </source>
</evidence>
<feature type="region of interest" description="Disordered" evidence="1">
    <location>
        <begin position="346"/>
        <end position="417"/>
    </location>
</feature>
<feature type="compositionally biased region" description="Polar residues" evidence="1">
    <location>
        <begin position="585"/>
        <end position="596"/>
    </location>
</feature>
<feature type="compositionally biased region" description="Polar residues" evidence="1">
    <location>
        <begin position="129"/>
        <end position="141"/>
    </location>
</feature>
<feature type="compositionally biased region" description="Polar residues" evidence="1">
    <location>
        <begin position="230"/>
        <end position="254"/>
    </location>
</feature>
<accession>A0A4U0UGJ2</accession>